<dbReference type="RefSeq" id="WP_166381576.1">
    <property type="nucleotide sequence ID" value="NZ_BAAATT010000001.1"/>
</dbReference>
<evidence type="ECO:0000256" key="1">
    <source>
        <dbReference type="SAM" id="MobiDB-lite"/>
    </source>
</evidence>
<proteinExistence type="predicted"/>
<dbReference type="Proteomes" id="UP000660339">
    <property type="component" value="Unassembled WGS sequence"/>
</dbReference>
<sequence>MNPRAITSGRPARVKRDVSAGHPDWCEGGHHCTANTMPDGEHQSRPETWRTDLGRIVGTRLRNRHGHDRMELRVVLDLADDEDLAQAQARHLMAVTYTVVRRVFGAELRE</sequence>
<comment type="caution">
    <text evidence="2">The sequence shown here is derived from an EMBL/GenBank/DDBJ whole genome shotgun (WGS) entry which is preliminary data.</text>
</comment>
<evidence type="ECO:0000313" key="2">
    <source>
        <dbReference type="EMBL" id="GIG14272.1"/>
    </source>
</evidence>
<dbReference type="EMBL" id="BONJ01000009">
    <property type="protein sequence ID" value="GIG14272.1"/>
    <property type="molecule type" value="Genomic_DNA"/>
</dbReference>
<reference evidence="2" key="1">
    <citation type="submission" date="2021-01" db="EMBL/GenBank/DDBJ databases">
        <title>Whole genome shotgun sequence of Catellatospora methionotrophica NBRC 14553.</title>
        <authorList>
            <person name="Komaki H."/>
            <person name="Tamura T."/>
        </authorList>
    </citation>
    <scope>NUCLEOTIDE SEQUENCE</scope>
    <source>
        <strain evidence="2">NBRC 14553</strain>
    </source>
</reference>
<organism evidence="2 3">
    <name type="scientific">Catellatospora methionotrophica</name>
    <dbReference type="NCBI Taxonomy" id="121620"/>
    <lineage>
        <taxon>Bacteria</taxon>
        <taxon>Bacillati</taxon>
        <taxon>Actinomycetota</taxon>
        <taxon>Actinomycetes</taxon>
        <taxon>Micromonosporales</taxon>
        <taxon>Micromonosporaceae</taxon>
        <taxon>Catellatospora</taxon>
    </lineage>
</organism>
<evidence type="ECO:0000313" key="3">
    <source>
        <dbReference type="Proteomes" id="UP000660339"/>
    </source>
</evidence>
<keyword evidence="3" id="KW-1185">Reference proteome</keyword>
<dbReference type="AlphaFoldDB" id="A0A8J3L8J1"/>
<feature type="region of interest" description="Disordered" evidence="1">
    <location>
        <begin position="1"/>
        <end position="22"/>
    </location>
</feature>
<accession>A0A8J3L8J1</accession>
<gene>
    <name evidence="2" type="ORF">Cme02nite_26040</name>
</gene>
<name>A0A8J3L8J1_9ACTN</name>
<protein>
    <submittedName>
        <fullName evidence="2">Uncharacterized protein</fullName>
    </submittedName>
</protein>